<dbReference type="EMBL" id="JPRD01000020">
    <property type="protein sequence ID" value="KIF52669.1"/>
    <property type="molecule type" value="Genomic_DNA"/>
</dbReference>
<dbReference type="Proteomes" id="UP000031586">
    <property type="component" value="Unassembled WGS sequence"/>
</dbReference>
<reference evidence="3 4" key="1">
    <citation type="submission" date="2014-07" db="EMBL/GenBank/DDBJ databases">
        <title>Unique and conserved regions in Vibrio harveyi and related species in comparison with the shrimp pathogen Vibrio harveyi CAIM 1792.</title>
        <authorList>
            <person name="Espinoza-Valles I."/>
            <person name="Vora G."/>
            <person name="Leekitcharoenphon P."/>
            <person name="Ussery D."/>
            <person name="Hoj L."/>
            <person name="Gomez-Gil B."/>
        </authorList>
    </citation>
    <scope>NUCLEOTIDE SEQUENCE [LARGE SCALE GENOMIC DNA]</scope>
    <source>
        <strain evidence="4">CAIM 1854 / LMG 25443</strain>
    </source>
</reference>
<accession>A0A0C1Z918</accession>
<proteinExistence type="inferred from homology"/>
<dbReference type="PROSITE" id="PS51257">
    <property type="entry name" value="PROKAR_LIPOPROTEIN"/>
    <property type="match status" value="1"/>
</dbReference>
<dbReference type="PATRIC" id="fig|1229493.5.peg.1853"/>
<dbReference type="PIRSF" id="PIRSF006865">
    <property type="entry name" value="Prot_inh_ecotin"/>
    <property type="match status" value="1"/>
</dbReference>
<feature type="chain" id="PRO_5002144708" evidence="2">
    <location>
        <begin position="23"/>
        <end position="153"/>
    </location>
</feature>
<dbReference type="InterPro" id="IPR036198">
    <property type="entry name" value="Ecotin_sf"/>
</dbReference>
<dbReference type="SUPFAM" id="SSF49772">
    <property type="entry name" value="Ecotin, trypsin inhibitor"/>
    <property type="match status" value="1"/>
</dbReference>
<protein>
    <submittedName>
        <fullName evidence="3">Ecotin</fullName>
    </submittedName>
</protein>
<dbReference type="Pfam" id="PF03974">
    <property type="entry name" value="Ecotin"/>
    <property type="match status" value="1"/>
</dbReference>
<evidence type="ECO:0000256" key="1">
    <source>
        <dbReference type="ARBA" id="ARBA00010558"/>
    </source>
</evidence>
<keyword evidence="2" id="KW-0732">Signal</keyword>
<evidence type="ECO:0000313" key="3">
    <source>
        <dbReference type="EMBL" id="KIF52669.1"/>
    </source>
</evidence>
<sequence>MKAVWLAAGALALSGCSTMNSANDVSRPSAEMFPEMENMTKHVFYVDPASNEADKRVELVVGKMMETDCNRVSLGGSVSEHSLEGWGYTYYQVDASPAGGISTLMACPEDMEKVETFIQMPTRDLYRYNSKLPVVVYAPADLDVNIRVWAPEE</sequence>
<organism evidence="3 4">
    <name type="scientific">Vibrio owensii CAIM 1854 = LMG 25443</name>
    <dbReference type="NCBI Taxonomy" id="1229493"/>
    <lineage>
        <taxon>Bacteria</taxon>
        <taxon>Pseudomonadati</taxon>
        <taxon>Pseudomonadota</taxon>
        <taxon>Gammaproteobacteria</taxon>
        <taxon>Vibrionales</taxon>
        <taxon>Vibrionaceae</taxon>
        <taxon>Vibrio</taxon>
    </lineage>
</organism>
<comment type="caution">
    <text evidence="3">The sequence shown here is derived from an EMBL/GenBank/DDBJ whole genome shotgun (WGS) entry which is preliminary data.</text>
</comment>
<dbReference type="Gene3D" id="2.60.40.550">
    <property type="entry name" value="Ecotin"/>
    <property type="match status" value="1"/>
</dbReference>
<dbReference type="InterPro" id="IPR005658">
    <property type="entry name" value="Prot_inh_ecotin"/>
</dbReference>
<feature type="signal peptide" evidence="2">
    <location>
        <begin position="1"/>
        <end position="22"/>
    </location>
</feature>
<name>A0A0C1Z918_9VIBR</name>
<evidence type="ECO:0000313" key="4">
    <source>
        <dbReference type="Proteomes" id="UP000031586"/>
    </source>
</evidence>
<dbReference type="PANTHER" id="PTHR35890:SF3">
    <property type="entry name" value="ECOTIN"/>
    <property type="match status" value="1"/>
</dbReference>
<dbReference type="RefSeq" id="WP_020195123.1">
    <property type="nucleotide sequence ID" value="NZ_BAOH01000012.1"/>
</dbReference>
<dbReference type="GO" id="GO:0004867">
    <property type="term" value="F:serine-type endopeptidase inhibitor activity"/>
    <property type="evidence" value="ECO:0007669"/>
    <property type="project" value="InterPro"/>
</dbReference>
<comment type="similarity">
    <text evidence="1">Belongs to the protease inhibitor I11 (ecotin) family.</text>
</comment>
<dbReference type="PANTHER" id="PTHR35890">
    <property type="match status" value="1"/>
</dbReference>
<evidence type="ECO:0000256" key="2">
    <source>
        <dbReference type="SAM" id="SignalP"/>
    </source>
</evidence>
<dbReference type="AlphaFoldDB" id="A0A0C1Z918"/>
<gene>
    <name evidence="3" type="ORF">H735_13565</name>
</gene>